<gene>
    <name evidence="1" type="ORF">Acaty_c0659</name>
</gene>
<organism evidence="1 2">
    <name type="scientific">Acidithiobacillus caldus (strain ATCC 51756 / DSM 8584 / KU)</name>
    <dbReference type="NCBI Taxonomy" id="637389"/>
    <lineage>
        <taxon>Bacteria</taxon>
        <taxon>Pseudomonadati</taxon>
        <taxon>Pseudomonadota</taxon>
        <taxon>Acidithiobacillia</taxon>
        <taxon>Acidithiobacillales</taxon>
        <taxon>Acidithiobacillaceae</taxon>
        <taxon>Acidithiobacillus</taxon>
    </lineage>
</organism>
<evidence type="ECO:0000313" key="2">
    <source>
        <dbReference type="Proteomes" id="UP000005522"/>
    </source>
</evidence>
<dbReference type="HOGENOM" id="CLU_2753775_0_0_6"/>
<dbReference type="KEGG" id="acz:Acaty_c0659"/>
<dbReference type="InterPro" id="IPR012337">
    <property type="entry name" value="RNaseH-like_sf"/>
</dbReference>
<name>A0A059ZNF5_ACICK</name>
<evidence type="ECO:0000313" key="1">
    <source>
        <dbReference type="EMBL" id="AIA54539.1"/>
    </source>
</evidence>
<accession>A0A059ZNF5</accession>
<protein>
    <submittedName>
        <fullName evidence="1">Mobile element protein</fullName>
    </submittedName>
</protein>
<proteinExistence type="predicted"/>
<reference evidence="1 2" key="1">
    <citation type="journal article" date="2009" name="J. Bacteriol.">
        <title>Draft genome sequence of the extremely acidophilic bacterium Acidithiobacillus caldus ATCC 51756 reveals metabolic versatility in the genus Acidithiobacillus.</title>
        <authorList>
            <person name="Valdes J."/>
            <person name="Quatrini R."/>
            <person name="Hallberg K."/>
            <person name="Dopson M."/>
            <person name="Valenzuela P.D."/>
            <person name="Holmes D.S."/>
        </authorList>
    </citation>
    <scope>NUCLEOTIDE SEQUENCE [LARGE SCALE GENOMIC DNA]</scope>
    <source>
        <strain evidence="2">ATCC 51756 / DSM 8584 / KU</strain>
    </source>
</reference>
<dbReference type="Proteomes" id="UP000005522">
    <property type="component" value="Chromosome"/>
</dbReference>
<dbReference type="EMBL" id="CP005986">
    <property type="protein sequence ID" value="AIA54539.1"/>
    <property type="molecule type" value="Genomic_DNA"/>
</dbReference>
<sequence>MVFEKDERFNGRIIVEVLATHRFDSAQGLETTLPRYVWSYNDHLPQRALRHSTPMVAMKNGMLRIIRLFDILSG</sequence>
<dbReference type="SUPFAM" id="SSF53098">
    <property type="entry name" value="Ribonuclease H-like"/>
    <property type="match status" value="1"/>
</dbReference>
<dbReference type="eggNOG" id="COG2801">
    <property type="taxonomic scope" value="Bacteria"/>
</dbReference>
<dbReference type="AlphaFoldDB" id="A0A059ZNF5"/>